<keyword evidence="2" id="KW-1185">Reference proteome</keyword>
<organism evidence="1 2">
    <name type="scientific">Spiromyces aspiralis</name>
    <dbReference type="NCBI Taxonomy" id="68401"/>
    <lineage>
        <taxon>Eukaryota</taxon>
        <taxon>Fungi</taxon>
        <taxon>Fungi incertae sedis</taxon>
        <taxon>Zoopagomycota</taxon>
        <taxon>Kickxellomycotina</taxon>
        <taxon>Kickxellomycetes</taxon>
        <taxon>Kickxellales</taxon>
        <taxon>Kickxellaceae</taxon>
        <taxon>Spiromyces</taxon>
    </lineage>
</organism>
<gene>
    <name evidence="1" type="primary">COA1</name>
    <name evidence="1" type="ORF">EV182_000889</name>
</gene>
<protein>
    <submittedName>
        <fullName evidence="1">Cytochrome oxidase assembly protein 1</fullName>
    </submittedName>
</protein>
<name>A0ACC1HUA4_9FUNG</name>
<proteinExistence type="predicted"/>
<comment type="caution">
    <text evidence="1">The sequence shown here is derived from an EMBL/GenBank/DDBJ whole genome shotgun (WGS) entry which is preliminary data.</text>
</comment>
<evidence type="ECO:0000313" key="1">
    <source>
        <dbReference type="EMBL" id="KAJ1680002.1"/>
    </source>
</evidence>
<dbReference type="Proteomes" id="UP001145114">
    <property type="component" value="Unassembled WGS sequence"/>
</dbReference>
<reference evidence="1" key="1">
    <citation type="submission" date="2022-06" db="EMBL/GenBank/DDBJ databases">
        <title>Phylogenomic reconstructions and comparative analyses of Kickxellomycotina fungi.</title>
        <authorList>
            <person name="Reynolds N.K."/>
            <person name="Stajich J.E."/>
            <person name="Barry K."/>
            <person name="Grigoriev I.V."/>
            <person name="Crous P."/>
            <person name="Smith M.E."/>
        </authorList>
    </citation>
    <scope>NUCLEOTIDE SEQUENCE</scope>
    <source>
        <strain evidence="1">RSA 2271</strain>
    </source>
</reference>
<dbReference type="EMBL" id="JAMZIH010000081">
    <property type="protein sequence ID" value="KAJ1680002.1"/>
    <property type="molecule type" value="Genomic_DNA"/>
</dbReference>
<evidence type="ECO:0000313" key="2">
    <source>
        <dbReference type="Proteomes" id="UP001145114"/>
    </source>
</evidence>
<accession>A0ACC1HUA4</accession>
<sequence>MSRVPIRPLAGLNLLASRYGWHSVVLPQASAQARAVWTVPNPLLDGHGRQNPPLSPPLPPEAAARNLDNAVASNPAFTIERELPTPKSYKREVTLFLIAAIATWGIGTTLAFNYQRFTSSAVTTILFSARHNPEIQKVFGNYLNFTSIFPWISGEVSNLQGIVDVSFRVKGDNGATGQLVFLSRRIGKGNDAKWVTEKFYIDVDGSAPQGQKHQIELSL</sequence>